<feature type="transmembrane region" description="Helical" evidence="6">
    <location>
        <begin position="327"/>
        <end position="345"/>
    </location>
</feature>
<feature type="transmembrane region" description="Helical" evidence="6">
    <location>
        <begin position="31"/>
        <end position="49"/>
    </location>
</feature>
<dbReference type="SUPFAM" id="SSF103473">
    <property type="entry name" value="MFS general substrate transporter"/>
    <property type="match status" value="1"/>
</dbReference>
<evidence type="ECO:0000256" key="6">
    <source>
        <dbReference type="SAM" id="Phobius"/>
    </source>
</evidence>
<feature type="transmembrane region" description="Helical" evidence="6">
    <location>
        <begin position="124"/>
        <end position="147"/>
    </location>
</feature>
<comment type="subcellular location">
    <subcellularLocation>
        <location evidence="1">Membrane</location>
        <topology evidence="1">Multi-pass membrane protein</topology>
    </subcellularLocation>
</comment>
<accession>A0A0C3HLM0</accession>
<feature type="transmembrane region" description="Helical" evidence="6">
    <location>
        <begin position="419"/>
        <end position="443"/>
    </location>
</feature>
<dbReference type="AlphaFoldDB" id="A0A0C3HLM0"/>
<keyword evidence="3 6" id="KW-0812">Transmembrane</keyword>
<feature type="transmembrane region" description="Helical" evidence="6">
    <location>
        <begin position="263"/>
        <end position="283"/>
    </location>
</feature>
<feature type="transmembrane region" description="Helical" evidence="6">
    <location>
        <begin position="192"/>
        <end position="214"/>
    </location>
</feature>
<dbReference type="InterPro" id="IPR036259">
    <property type="entry name" value="MFS_trans_sf"/>
</dbReference>
<dbReference type="InterPro" id="IPR011701">
    <property type="entry name" value="MFS"/>
</dbReference>
<reference evidence="8 9" key="1">
    <citation type="submission" date="2014-04" db="EMBL/GenBank/DDBJ databases">
        <authorList>
            <consortium name="DOE Joint Genome Institute"/>
            <person name="Kuo A."/>
            <person name="Martino E."/>
            <person name="Perotto S."/>
            <person name="Kohler A."/>
            <person name="Nagy L.G."/>
            <person name="Floudas D."/>
            <person name="Copeland A."/>
            <person name="Barry K.W."/>
            <person name="Cichocki N."/>
            <person name="Veneault-Fourrey C."/>
            <person name="LaButti K."/>
            <person name="Lindquist E.A."/>
            <person name="Lipzen A."/>
            <person name="Lundell T."/>
            <person name="Morin E."/>
            <person name="Murat C."/>
            <person name="Sun H."/>
            <person name="Tunlid A."/>
            <person name="Henrissat B."/>
            <person name="Grigoriev I.V."/>
            <person name="Hibbett D.S."/>
            <person name="Martin F."/>
            <person name="Nordberg H.P."/>
            <person name="Cantor M.N."/>
            <person name="Hua S.X."/>
        </authorList>
    </citation>
    <scope>NUCLEOTIDE SEQUENCE [LARGE SCALE GENOMIC DNA]</scope>
    <source>
        <strain evidence="8 9">Zn</strain>
    </source>
</reference>
<feature type="transmembrane region" description="Helical" evidence="6">
    <location>
        <begin position="100"/>
        <end position="118"/>
    </location>
</feature>
<keyword evidence="9" id="KW-1185">Reference proteome</keyword>
<protein>
    <recommendedName>
        <fullName evidence="7">Major facilitator superfamily (MFS) profile domain-containing protein</fullName>
    </recommendedName>
</protein>
<keyword evidence="4 6" id="KW-1133">Transmembrane helix</keyword>
<evidence type="ECO:0000259" key="7">
    <source>
        <dbReference type="PROSITE" id="PS50850"/>
    </source>
</evidence>
<keyword evidence="2" id="KW-0813">Transport</keyword>
<evidence type="ECO:0000256" key="2">
    <source>
        <dbReference type="ARBA" id="ARBA00022448"/>
    </source>
</evidence>
<dbReference type="OrthoDB" id="19923at2759"/>
<dbReference type="Proteomes" id="UP000054321">
    <property type="component" value="Unassembled WGS sequence"/>
</dbReference>
<feature type="transmembrane region" description="Helical" evidence="6">
    <location>
        <begin position="388"/>
        <end position="407"/>
    </location>
</feature>
<reference evidence="9" key="2">
    <citation type="submission" date="2015-01" db="EMBL/GenBank/DDBJ databases">
        <title>Evolutionary Origins and Diversification of the Mycorrhizal Mutualists.</title>
        <authorList>
            <consortium name="DOE Joint Genome Institute"/>
            <consortium name="Mycorrhizal Genomics Consortium"/>
            <person name="Kohler A."/>
            <person name="Kuo A."/>
            <person name="Nagy L.G."/>
            <person name="Floudas D."/>
            <person name="Copeland A."/>
            <person name="Barry K.W."/>
            <person name="Cichocki N."/>
            <person name="Veneault-Fourrey C."/>
            <person name="LaButti K."/>
            <person name="Lindquist E.A."/>
            <person name="Lipzen A."/>
            <person name="Lundell T."/>
            <person name="Morin E."/>
            <person name="Murat C."/>
            <person name="Riley R."/>
            <person name="Ohm R."/>
            <person name="Sun H."/>
            <person name="Tunlid A."/>
            <person name="Henrissat B."/>
            <person name="Grigoriev I.V."/>
            <person name="Hibbett D.S."/>
            <person name="Martin F."/>
        </authorList>
    </citation>
    <scope>NUCLEOTIDE SEQUENCE [LARGE SCALE GENOMIC DNA]</scope>
    <source>
        <strain evidence="9">Zn</strain>
    </source>
</reference>
<dbReference type="Pfam" id="PF07690">
    <property type="entry name" value="MFS_1"/>
    <property type="match status" value="1"/>
</dbReference>
<dbReference type="GO" id="GO:0022857">
    <property type="term" value="F:transmembrane transporter activity"/>
    <property type="evidence" value="ECO:0007669"/>
    <property type="project" value="InterPro"/>
</dbReference>
<evidence type="ECO:0000313" key="8">
    <source>
        <dbReference type="EMBL" id="KIN03217.1"/>
    </source>
</evidence>
<gene>
    <name evidence="8" type="ORF">OIDMADRAFT_40820</name>
</gene>
<dbReference type="Gene3D" id="1.20.1250.20">
    <property type="entry name" value="MFS general substrate transporter like domains"/>
    <property type="match status" value="2"/>
</dbReference>
<feature type="transmembrane region" description="Helical" evidence="6">
    <location>
        <begin position="69"/>
        <end position="88"/>
    </location>
</feature>
<dbReference type="PROSITE" id="PS50850">
    <property type="entry name" value="MFS"/>
    <property type="match status" value="1"/>
</dbReference>
<feature type="transmembrane region" description="Helical" evidence="6">
    <location>
        <begin position="303"/>
        <end position="320"/>
    </location>
</feature>
<feature type="transmembrane region" description="Helical" evidence="6">
    <location>
        <begin position="357"/>
        <end position="376"/>
    </location>
</feature>
<keyword evidence="5 6" id="KW-0472">Membrane</keyword>
<feature type="domain" description="Major facilitator superfamily (MFS) profile" evidence="7">
    <location>
        <begin position="33"/>
        <end position="448"/>
    </location>
</feature>
<dbReference type="HOGENOM" id="CLU_001265_0_1_1"/>
<evidence type="ECO:0000256" key="4">
    <source>
        <dbReference type="ARBA" id="ARBA00022989"/>
    </source>
</evidence>
<dbReference type="PANTHER" id="PTHR43791">
    <property type="entry name" value="PERMEASE-RELATED"/>
    <property type="match status" value="1"/>
</dbReference>
<organism evidence="8 9">
    <name type="scientific">Oidiodendron maius (strain Zn)</name>
    <dbReference type="NCBI Taxonomy" id="913774"/>
    <lineage>
        <taxon>Eukaryota</taxon>
        <taxon>Fungi</taxon>
        <taxon>Dikarya</taxon>
        <taxon>Ascomycota</taxon>
        <taxon>Pezizomycotina</taxon>
        <taxon>Leotiomycetes</taxon>
        <taxon>Leotiomycetes incertae sedis</taxon>
        <taxon>Myxotrichaceae</taxon>
        <taxon>Oidiodendron</taxon>
    </lineage>
</organism>
<sequence length="476" mass="53969">MSEKDTRGAAEQEIICPAHTTERRLIWRIDLHVMPFLCIMYLMSFLDKVNIGNARSFNLETDLHLESTQFNTALTIFFVPYVLFEIPSNVILKRWGPQRWVPLCMFLFGLVMMCQGFVQSYSGLLAARFFLGLCEAGMFPGSFYMMAMWYKRWESQKRFTLFFGSTTLAGAFGGLLAAAIGKMSGDRGYHGWRWIFILEGVATMLFAIVFAFTYPTFIGEASWLRDDERAFLVARLKAEQGDSAADRPITTRDVIEVMKDPKVWLGSFMCLGVATCGYSYAYFSPTIIATYGYSAIKTQLVSVPPWACAFVWSMLWAFISDWIKNRFFITIGSMLITIVGLALLLNIHNDHHAEYGFLFLFTMGIYTAMPMVFCWYSMNLSGHHRRSIGTGFFISFANIGAIISTYAFLSADAPDYHPGYSICLGFMCLAILSACLYAGALYLENRKRDRATVDITLTESEKVNLGDLNPDLRYML</sequence>
<feature type="transmembrane region" description="Helical" evidence="6">
    <location>
        <begin position="159"/>
        <end position="180"/>
    </location>
</feature>
<evidence type="ECO:0000256" key="1">
    <source>
        <dbReference type="ARBA" id="ARBA00004141"/>
    </source>
</evidence>
<evidence type="ECO:0000313" key="9">
    <source>
        <dbReference type="Proteomes" id="UP000054321"/>
    </source>
</evidence>
<dbReference type="GO" id="GO:0005886">
    <property type="term" value="C:plasma membrane"/>
    <property type="evidence" value="ECO:0007669"/>
    <property type="project" value="TreeGrafter"/>
</dbReference>
<name>A0A0C3HLM0_OIDMZ</name>
<proteinExistence type="predicted"/>
<dbReference type="PANTHER" id="PTHR43791:SF46">
    <property type="entry name" value="MAJOR FACILITATOR SUPERFAMILY (MFS) PROFILE DOMAIN-CONTAINING PROTEIN-RELATED"/>
    <property type="match status" value="1"/>
</dbReference>
<evidence type="ECO:0000256" key="5">
    <source>
        <dbReference type="ARBA" id="ARBA00023136"/>
    </source>
</evidence>
<dbReference type="InterPro" id="IPR020846">
    <property type="entry name" value="MFS_dom"/>
</dbReference>
<dbReference type="FunFam" id="1.20.1250.20:FF:000068">
    <property type="entry name" value="MFS general substrate transporter"/>
    <property type="match status" value="1"/>
</dbReference>
<dbReference type="InParanoid" id="A0A0C3HLM0"/>
<evidence type="ECO:0000256" key="3">
    <source>
        <dbReference type="ARBA" id="ARBA00022692"/>
    </source>
</evidence>
<dbReference type="FunFam" id="1.20.1250.20:FF:000034">
    <property type="entry name" value="MFS general substrate transporter"/>
    <property type="match status" value="1"/>
</dbReference>
<dbReference type="EMBL" id="KN832874">
    <property type="protein sequence ID" value="KIN03217.1"/>
    <property type="molecule type" value="Genomic_DNA"/>
</dbReference>